<dbReference type="Pfam" id="PF05147">
    <property type="entry name" value="LANC_like"/>
    <property type="match status" value="1"/>
</dbReference>
<proteinExistence type="predicted"/>
<dbReference type="EMBL" id="KJ504103">
    <property type="protein sequence ID" value="AHX39577.1"/>
    <property type="molecule type" value="Genomic_DNA"/>
</dbReference>
<name>A0A023Q0F2_BACCE</name>
<gene>
    <name evidence="2" type="primary">bceM</name>
</gene>
<protein>
    <submittedName>
        <fullName evidence="2">Cerecin modification protein</fullName>
    </submittedName>
</protein>
<dbReference type="PIRSF" id="PIRSF037228">
    <property type="entry name" value="Lant_mod_RumM"/>
    <property type="match status" value="1"/>
</dbReference>
<dbReference type="InterPro" id="IPR007822">
    <property type="entry name" value="LANC-like"/>
</dbReference>
<dbReference type="SUPFAM" id="SSF158745">
    <property type="entry name" value="LanC-like"/>
    <property type="match status" value="1"/>
</dbReference>
<dbReference type="Pfam" id="PF13575">
    <property type="entry name" value="DUF4135"/>
    <property type="match status" value="1"/>
</dbReference>
<dbReference type="Gene3D" id="1.50.10.20">
    <property type="match status" value="1"/>
</dbReference>
<sequence length="942" mass="110294">MKNNSHEILNTIDNGSHSLVTKEYLEKNFVIFLEDFSCNDVIKNDENYNFQKIIQTYVVFFKNMMLNKIDFFGNVERISESVMFDLERRLYQVLRPSLIVYINKLRVENVLIGMDSGEEYKYFTKNFFHFKRFYINFFEILPLLNEKIFTIIENEINYMIWLQGALEKDQKEIHKMSAFNIMHVVKVTNLGDYHNNGKRTILLEDKFNNKVILKPVDLKNSILYHSLINQLNKDLNTNIFIPQVVNKRNYGYMEYINHESCESTEQIKDYYYNLGVVLSVMYLINGSDIHNENIIAKQSSPVIIDFETLGSTLNPSITEETSSFILSNSVLNSRMLPIKFSGGREVIRDYSAIGRVMKNLVKTIKIKNEFTSNPIEIKEETIVEDTVQNLPFFNGDIYEYDNYIKDIIKGFEDAYNTVLKNKKEYLYILKNSVSKWNYRKVYRNTKIYSLLLDRLNVPDLLENKSKTIKYLKNILEKNIYLATRKDIIQKEIEALLSYDVPYFFNKYEWGSYESLSSNEIDLEMKFEKFSYADFLLQRKIIEISLSNQNDNLYKLNTVKETTNFQTNLPTNKIWEAITEKILDGCYISRDGDVDFIGLKTNWQGELEINHLNNGIYDGVLGISTLLRNNADPNYIEIINKLEQKALQEILNRNKNNYGFVNGVNAIISYYLTNFPDTTYIDEKVVLQIFMDINSDIAKGRYNDKHFDILGGSAGLIITAVKFYQVNPKYKILLEVAENLGDYIVNNMQTHNEFVYWKAHDTLNLEDSLKGFVHGLSGQLLAFYKLKDILKTNKYDRVIHGIHKSEKMSMSKYEYTDSWCKGFSGMGISRIKILESYQNEDIQSDLILFKKQILSTLHENSDYCLCHGLMGKLDFLLELENRGMLERNEKQIVMKVTNNFLNNFDIEDFNPHKIALFTGLGSILYFLQRLEDNKLNSILYFNA</sequence>
<dbReference type="InterPro" id="IPR025410">
    <property type="entry name" value="Lant_dehyd"/>
</dbReference>
<evidence type="ECO:0000259" key="1">
    <source>
        <dbReference type="Pfam" id="PF13575"/>
    </source>
</evidence>
<evidence type="ECO:0000313" key="2">
    <source>
        <dbReference type="EMBL" id="AHX39577.1"/>
    </source>
</evidence>
<feature type="domain" description="Lantibiotic biosynthesis protein dehydration" evidence="1">
    <location>
        <begin position="142"/>
        <end position="504"/>
    </location>
</feature>
<organism evidence="2">
    <name type="scientific">Bacillus cereus</name>
    <dbReference type="NCBI Taxonomy" id="1396"/>
    <lineage>
        <taxon>Bacteria</taxon>
        <taxon>Bacillati</taxon>
        <taxon>Bacillota</taxon>
        <taxon>Bacilli</taxon>
        <taxon>Bacillales</taxon>
        <taxon>Bacillaceae</taxon>
        <taxon>Bacillus</taxon>
        <taxon>Bacillus cereus group</taxon>
    </lineage>
</organism>
<dbReference type="InterPro" id="IPR017146">
    <property type="entry name" value="Lanti_2_LanM"/>
</dbReference>
<dbReference type="PRINTS" id="PR01950">
    <property type="entry name" value="LANCSUPER"/>
</dbReference>
<dbReference type="GO" id="GO:0031179">
    <property type="term" value="P:peptide modification"/>
    <property type="evidence" value="ECO:0007669"/>
    <property type="project" value="InterPro"/>
</dbReference>
<dbReference type="SMART" id="SM01260">
    <property type="entry name" value="LANC_like"/>
    <property type="match status" value="1"/>
</dbReference>
<accession>A0A023Q0F2</accession>
<dbReference type="AlphaFoldDB" id="A0A023Q0F2"/>
<dbReference type="NCBIfam" id="TIGR03897">
    <property type="entry name" value="lanti_2_LanM"/>
    <property type="match status" value="1"/>
</dbReference>
<reference evidence="2" key="1">
    <citation type="submission" date="2014-02" db="EMBL/GenBank/DDBJ databases">
        <title>Investigating the importance of disulfide bridge in newly discovered disulfide-containing bovicin HJ50-like lantibiotics.</title>
        <authorList>
            <person name="Wang J."/>
            <person name="Ma H."/>
            <person name="Ge X."/>
            <person name="Zhang J."/>
            <person name="Teng K."/>
            <person name="Zhong J."/>
        </authorList>
    </citation>
    <scope>NUCLEOTIDE SEQUENCE</scope>
    <source>
        <strain evidence="2">As 1.348</strain>
    </source>
</reference>